<keyword evidence="3" id="KW-0418">Kinase</keyword>
<dbReference type="InterPro" id="IPR051681">
    <property type="entry name" value="Ser/Thr_Kinases-Pseudokinases"/>
</dbReference>
<dbReference type="AlphaFoldDB" id="A0AAD5V379"/>
<dbReference type="PROSITE" id="PS50011">
    <property type="entry name" value="PROTEIN_KINASE_DOM"/>
    <property type="match status" value="1"/>
</dbReference>
<keyword evidence="4" id="KW-0067">ATP-binding</keyword>
<comment type="caution">
    <text evidence="6">The sequence shown here is derived from an EMBL/GenBank/DDBJ whole genome shotgun (WGS) entry which is preliminary data.</text>
</comment>
<feature type="domain" description="Protein kinase" evidence="5">
    <location>
        <begin position="126"/>
        <end position="412"/>
    </location>
</feature>
<evidence type="ECO:0000313" key="6">
    <source>
        <dbReference type="EMBL" id="KAJ3485097.1"/>
    </source>
</evidence>
<gene>
    <name evidence="6" type="ORF">NLI96_g5196</name>
</gene>
<accession>A0AAD5V379</accession>
<dbReference type="SUPFAM" id="SSF56112">
    <property type="entry name" value="Protein kinase-like (PK-like)"/>
    <property type="match status" value="1"/>
</dbReference>
<dbReference type="InterPro" id="IPR000719">
    <property type="entry name" value="Prot_kinase_dom"/>
</dbReference>
<dbReference type="Proteomes" id="UP001212997">
    <property type="component" value="Unassembled WGS sequence"/>
</dbReference>
<name>A0AAD5V379_9APHY</name>
<dbReference type="EMBL" id="JANAWD010000165">
    <property type="protein sequence ID" value="KAJ3485097.1"/>
    <property type="molecule type" value="Genomic_DNA"/>
</dbReference>
<evidence type="ECO:0000256" key="1">
    <source>
        <dbReference type="ARBA" id="ARBA00022679"/>
    </source>
</evidence>
<evidence type="ECO:0000256" key="4">
    <source>
        <dbReference type="ARBA" id="ARBA00022840"/>
    </source>
</evidence>
<dbReference type="InterPro" id="IPR011009">
    <property type="entry name" value="Kinase-like_dom_sf"/>
</dbReference>
<evidence type="ECO:0000259" key="5">
    <source>
        <dbReference type="PROSITE" id="PS50011"/>
    </source>
</evidence>
<dbReference type="Gene3D" id="1.10.510.10">
    <property type="entry name" value="Transferase(Phosphotransferase) domain 1"/>
    <property type="match status" value="1"/>
</dbReference>
<dbReference type="PANTHER" id="PTHR44329:SF288">
    <property type="entry name" value="MITOGEN-ACTIVATED PROTEIN KINASE KINASE KINASE 20"/>
    <property type="match status" value="1"/>
</dbReference>
<dbReference type="GO" id="GO:0005524">
    <property type="term" value="F:ATP binding"/>
    <property type="evidence" value="ECO:0007669"/>
    <property type="project" value="UniProtKB-KW"/>
</dbReference>
<dbReference type="Pfam" id="PF00069">
    <property type="entry name" value="Pkinase"/>
    <property type="match status" value="1"/>
</dbReference>
<dbReference type="GO" id="GO:0004674">
    <property type="term" value="F:protein serine/threonine kinase activity"/>
    <property type="evidence" value="ECO:0007669"/>
    <property type="project" value="TreeGrafter"/>
</dbReference>
<organism evidence="6 7">
    <name type="scientific">Meripilus lineatus</name>
    <dbReference type="NCBI Taxonomy" id="2056292"/>
    <lineage>
        <taxon>Eukaryota</taxon>
        <taxon>Fungi</taxon>
        <taxon>Dikarya</taxon>
        <taxon>Basidiomycota</taxon>
        <taxon>Agaricomycotina</taxon>
        <taxon>Agaricomycetes</taxon>
        <taxon>Polyporales</taxon>
        <taxon>Meripilaceae</taxon>
        <taxon>Meripilus</taxon>
    </lineage>
</organism>
<sequence>MFSLIANLPSQVSEFIQQFSSPRPPSEGPCSPLSILECSNILRSISDDSELVFELCKMATSKDPSSCADLAIPVDYAILDKLYGVPGDCSTYRTRNMVKGFLLRLIHGGRCNRLPSSLYLYDVVFHSESDKILSGSADIYKGSNANGLLALKYLRSNTSAVRTQESIMDELAHEVLIWADLDHPHIYRLLGIVPSRLENHPGDFMASSWMEKGDLSSHMKELHEHPYPEFLKRATRVLSQVAQAIKYCHEHGVVHGDIRGVGYLIQRASTLTQPSPQVNVLIDGNENAYLSDFGSATLLGVHNFRGIETRKGNIKSSAPELHTSAEEPSFACDVYSFAMLCIEVFLSRPLFYDWRDVAIIMEIANRKSTPPIPKDTGHRMPKELKALVNSCRQHCPSSRPSISEVVERMKIISEANQPR</sequence>
<evidence type="ECO:0000256" key="2">
    <source>
        <dbReference type="ARBA" id="ARBA00022741"/>
    </source>
</evidence>
<protein>
    <recommendedName>
        <fullName evidence="5">Protein kinase domain-containing protein</fullName>
    </recommendedName>
</protein>
<keyword evidence="2" id="KW-0547">Nucleotide-binding</keyword>
<proteinExistence type="predicted"/>
<reference evidence="6" key="1">
    <citation type="submission" date="2022-07" db="EMBL/GenBank/DDBJ databases">
        <title>Genome Sequence of Physisporinus lineatus.</title>
        <authorList>
            <person name="Buettner E."/>
        </authorList>
    </citation>
    <scope>NUCLEOTIDE SEQUENCE</scope>
    <source>
        <strain evidence="6">VT162</strain>
    </source>
</reference>
<dbReference type="PANTHER" id="PTHR44329">
    <property type="entry name" value="SERINE/THREONINE-PROTEIN KINASE TNNI3K-RELATED"/>
    <property type="match status" value="1"/>
</dbReference>
<keyword evidence="1" id="KW-0808">Transferase</keyword>
<keyword evidence="7" id="KW-1185">Reference proteome</keyword>
<evidence type="ECO:0000256" key="3">
    <source>
        <dbReference type="ARBA" id="ARBA00022777"/>
    </source>
</evidence>
<evidence type="ECO:0000313" key="7">
    <source>
        <dbReference type="Proteomes" id="UP001212997"/>
    </source>
</evidence>